<evidence type="ECO:0000313" key="3">
    <source>
        <dbReference type="Proteomes" id="UP000564964"/>
    </source>
</evidence>
<organism evidence="2 3">
    <name type="scientific">Candidatus Iainarchaeum sp</name>
    <dbReference type="NCBI Taxonomy" id="3101447"/>
    <lineage>
        <taxon>Archaea</taxon>
        <taxon>Candidatus Iainarchaeota</taxon>
        <taxon>Candidatus Iainarchaeia</taxon>
        <taxon>Candidatus Iainarchaeales</taxon>
        <taxon>Candidatus Iainarchaeaceae</taxon>
        <taxon>Candidatus Iainarchaeum</taxon>
    </lineage>
</organism>
<feature type="transmembrane region" description="Helical" evidence="1">
    <location>
        <begin position="82"/>
        <end position="108"/>
    </location>
</feature>
<protein>
    <submittedName>
        <fullName evidence="2">Uncharacterized protein</fullName>
    </submittedName>
</protein>
<dbReference type="Proteomes" id="UP000564964">
    <property type="component" value="Unassembled WGS sequence"/>
</dbReference>
<keyword evidence="1" id="KW-0472">Membrane</keyword>
<feature type="transmembrane region" description="Helical" evidence="1">
    <location>
        <begin position="48"/>
        <end position="70"/>
    </location>
</feature>
<dbReference type="AlphaFoldDB" id="A0A7J4JH86"/>
<sequence length="147" mass="15867">MTCGICNHAVESVKAQPQWFALGFLVMGALQYYFLGPYGPMRAPDNPVIINDWVFAFLFSLATGAFLALWKQRQGGPKTCATAGGVGGFLAVWGATCPFCSLFLLTWLGVPAGALALSAPFLEPYIDVIRLIALGLMFYGMKLLAKH</sequence>
<evidence type="ECO:0000313" key="2">
    <source>
        <dbReference type="EMBL" id="HIH15919.1"/>
    </source>
</evidence>
<keyword evidence="1" id="KW-0812">Transmembrane</keyword>
<reference evidence="3" key="1">
    <citation type="journal article" date="2020" name="bioRxiv">
        <title>A rank-normalized archaeal taxonomy based on genome phylogeny resolves widespread incomplete and uneven classifications.</title>
        <authorList>
            <person name="Rinke C."/>
            <person name="Chuvochina M."/>
            <person name="Mussig A.J."/>
            <person name="Chaumeil P.-A."/>
            <person name="Waite D.W."/>
            <person name="Whitman W.B."/>
            <person name="Parks D.H."/>
            <person name="Hugenholtz P."/>
        </authorList>
    </citation>
    <scope>NUCLEOTIDE SEQUENCE [LARGE SCALE GENOMIC DNA]</scope>
</reference>
<dbReference type="EMBL" id="DUGH01000016">
    <property type="protein sequence ID" value="HIH15919.1"/>
    <property type="molecule type" value="Genomic_DNA"/>
</dbReference>
<feature type="transmembrane region" description="Helical" evidence="1">
    <location>
        <begin position="128"/>
        <end position="145"/>
    </location>
</feature>
<accession>A0A7J4JH86</accession>
<comment type="caution">
    <text evidence="2">The sequence shown here is derived from an EMBL/GenBank/DDBJ whole genome shotgun (WGS) entry which is preliminary data.</text>
</comment>
<feature type="transmembrane region" description="Helical" evidence="1">
    <location>
        <begin position="19"/>
        <end position="36"/>
    </location>
</feature>
<evidence type="ECO:0000256" key="1">
    <source>
        <dbReference type="SAM" id="Phobius"/>
    </source>
</evidence>
<name>A0A7J4JH86_9ARCH</name>
<proteinExistence type="predicted"/>
<gene>
    <name evidence="2" type="ORF">HA252_00755</name>
</gene>
<keyword evidence="1" id="KW-1133">Transmembrane helix</keyword>